<accession>A0ABP0FXC9</accession>
<dbReference type="Proteomes" id="UP001642483">
    <property type="component" value="Unassembled WGS sequence"/>
</dbReference>
<dbReference type="Gene3D" id="1.10.10.10">
    <property type="entry name" value="Winged helix-like DNA-binding domain superfamily/Winged helix DNA-binding domain"/>
    <property type="match status" value="1"/>
</dbReference>
<name>A0ABP0FXC9_CLALP</name>
<comment type="caution">
    <text evidence="6">The sequence shown here is derived from an EMBL/GenBank/DDBJ whole genome shotgun (WGS) entry which is preliminary data.</text>
</comment>
<comment type="function">
    <text evidence="4">Component of the eukaryotic translation initiation factor 3 (eIF-3) complex, which is involved in protein synthesis of a specialized repertoire of mRNAs and, together with other initiation factors, stimulates binding of mRNA and methionyl-tRNAi to the 40S ribosome. The eIF-3 complex specifically targets and initiates translation of a subset of mRNAs involved in cell proliferation.</text>
</comment>
<dbReference type="SUPFAM" id="SSF46785">
    <property type="entry name" value="Winged helix' DNA-binding domain"/>
    <property type="match status" value="1"/>
</dbReference>
<dbReference type="Gene3D" id="1.25.40.250">
    <property type="entry name" value="ARM repeat, domain 1"/>
    <property type="match status" value="1"/>
</dbReference>
<keyword evidence="1 4" id="KW-0963">Cytoplasm</keyword>
<evidence type="ECO:0000256" key="2">
    <source>
        <dbReference type="ARBA" id="ARBA00022540"/>
    </source>
</evidence>
<comment type="similarity">
    <text evidence="4">Belongs to the eIF-3 subunit K family.</text>
</comment>
<protein>
    <recommendedName>
        <fullName evidence="4">Eukaryotic translation initiation factor 3 subunit K</fullName>
        <shortName evidence="4">eIF3k</shortName>
    </recommendedName>
    <alternativeName>
        <fullName evidence="4">eIF-3 p25</fullName>
    </alternativeName>
</protein>
<dbReference type="EMBL" id="CAWYQH010000097">
    <property type="protein sequence ID" value="CAK8684264.1"/>
    <property type="molecule type" value="Genomic_DNA"/>
</dbReference>
<dbReference type="InterPro" id="IPR033464">
    <property type="entry name" value="CSN8_PSD8_EIF3K"/>
</dbReference>
<dbReference type="InterPro" id="IPR000717">
    <property type="entry name" value="PCI_dom"/>
</dbReference>
<dbReference type="InterPro" id="IPR036390">
    <property type="entry name" value="WH_DNA-bd_sf"/>
</dbReference>
<evidence type="ECO:0000313" key="7">
    <source>
        <dbReference type="Proteomes" id="UP001642483"/>
    </source>
</evidence>
<dbReference type="SUPFAM" id="SSF48371">
    <property type="entry name" value="ARM repeat"/>
    <property type="match status" value="1"/>
</dbReference>
<dbReference type="InterPro" id="IPR016020">
    <property type="entry name" value="Transl_init_fac_sub12_N_euk"/>
</dbReference>
<gene>
    <name evidence="6" type="ORF">CVLEPA_LOCUS15253</name>
</gene>
<evidence type="ECO:0000256" key="1">
    <source>
        <dbReference type="ARBA" id="ARBA00022490"/>
    </source>
</evidence>
<dbReference type="InterPro" id="IPR009374">
    <property type="entry name" value="eIF3k"/>
</dbReference>
<dbReference type="InterPro" id="IPR016024">
    <property type="entry name" value="ARM-type_fold"/>
</dbReference>
<dbReference type="PANTHER" id="PTHR13022:SF0">
    <property type="entry name" value="EUKARYOTIC TRANSLATION INITIATION FACTOR 3 SUBUNIT K"/>
    <property type="match status" value="1"/>
</dbReference>
<dbReference type="InterPro" id="IPR036388">
    <property type="entry name" value="WH-like_DNA-bd_sf"/>
</dbReference>
<comment type="subcellular location">
    <subcellularLocation>
        <location evidence="4">Cytoplasm</location>
    </subcellularLocation>
</comment>
<sequence>MADVATAIKVMLKGIDRYNPENLSVLEPFVKSQVKENFCDLSANLAVLKLYQFNPSYFQEEIVCDILLKALEALPSPDFSLCECLVDQYHHENPQIGRLIFLNHLLQTCDFRLFWRELKATPELIEGVTGFEDAIRKYICQTVSNSYQHIKAETLQALLGDLEDKDLDAWIEKNGWTRTDDLIFVTNQEEIIKSRNIVDKVNFDKVQSVMISGLHS</sequence>
<dbReference type="PANTHER" id="PTHR13022">
    <property type="entry name" value="EUKARYOTIC TRANSLATION INITIATION FACTOR 3 SUBUNIT 11"/>
    <property type="match status" value="1"/>
</dbReference>
<comment type="subunit">
    <text evidence="4">Component of the eukaryotic translation initiation factor 3 (eIF-3) complex.</text>
</comment>
<feature type="domain" description="PCI" evidence="5">
    <location>
        <begin position="39"/>
        <end position="200"/>
    </location>
</feature>
<dbReference type="Pfam" id="PF10075">
    <property type="entry name" value="CSN8_PSD8_EIF3K"/>
    <property type="match status" value="1"/>
</dbReference>
<evidence type="ECO:0000313" key="6">
    <source>
        <dbReference type="EMBL" id="CAK8684264.1"/>
    </source>
</evidence>
<proteinExistence type="inferred from homology"/>
<evidence type="ECO:0000256" key="4">
    <source>
        <dbReference type="HAMAP-Rule" id="MF_03010"/>
    </source>
</evidence>
<keyword evidence="2 4" id="KW-0396">Initiation factor</keyword>
<organism evidence="6 7">
    <name type="scientific">Clavelina lepadiformis</name>
    <name type="common">Light-bulb sea squirt</name>
    <name type="synonym">Ascidia lepadiformis</name>
    <dbReference type="NCBI Taxonomy" id="159417"/>
    <lineage>
        <taxon>Eukaryota</taxon>
        <taxon>Metazoa</taxon>
        <taxon>Chordata</taxon>
        <taxon>Tunicata</taxon>
        <taxon>Ascidiacea</taxon>
        <taxon>Aplousobranchia</taxon>
        <taxon>Clavelinidae</taxon>
        <taxon>Clavelina</taxon>
    </lineage>
</organism>
<keyword evidence="7" id="KW-1185">Reference proteome</keyword>
<evidence type="ECO:0000259" key="5">
    <source>
        <dbReference type="PROSITE" id="PS50250"/>
    </source>
</evidence>
<reference evidence="6 7" key="1">
    <citation type="submission" date="2024-02" db="EMBL/GenBank/DDBJ databases">
        <authorList>
            <person name="Daric V."/>
            <person name="Darras S."/>
        </authorList>
    </citation>
    <scope>NUCLEOTIDE SEQUENCE [LARGE SCALE GENOMIC DNA]</scope>
</reference>
<dbReference type="PROSITE" id="PS50250">
    <property type="entry name" value="PCI"/>
    <property type="match status" value="1"/>
</dbReference>
<dbReference type="HAMAP" id="MF_03010">
    <property type="entry name" value="eIF3k"/>
    <property type="match status" value="1"/>
</dbReference>
<keyword evidence="3 4" id="KW-0648">Protein biosynthesis</keyword>
<evidence type="ECO:0000256" key="3">
    <source>
        <dbReference type="ARBA" id="ARBA00022917"/>
    </source>
</evidence>